<keyword evidence="3" id="KW-1185">Reference proteome</keyword>
<proteinExistence type="predicted"/>
<comment type="caution">
    <text evidence="2">The sequence shown here is derived from an EMBL/GenBank/DDBJ whole genome shotgun (WGS) entry which is preliminary data.</text>
</comment>
<dbReference type="EMBL" id="JARKIF010000010">
    <property type="protein sequence ID" value="KAJ7628819.1"/>
    <property type="molecule type" value="Genomic_DNA"/>
</dbReference>
<feature type="compositionally biased region" description="Low complexity" evidence="1">
    <location>
        <begin position="220"/>
        <end position="238"/>
    </location>
</feature>
<accession>A0AAD7BRN7</accession>
<evidence type="ECO:0000313" key="3">
    <source>
        <dbReference type="Proteomes" id="UP001221142"/>
    </source>
</evidence>
<sequence>MLVATPAAQRVDGKGSFGIVHAPADGYPHFISNDPESSTLGYPTAFHPYPSLAIDRTFHWVSARVSWVRANVRRIKMEVESRVSEYQCTSQRAQAKLKLRFSIDKRAKNSDELDQLPRTALLHVAEYLRIRTRGAVHAPCTASFLQQNFSSRCWGFRAFGGYPAMHSFDLSELIDIEISQPVIEYLVSRVFPTVSYSLERSGVPPSFIPPTPKRSPPSWRPSSSRSSTSPPRAPTSPSLWKNGPWNVSSLAR</sequence>
<evidence type="ECO:0000313" key="2">
    <source>
        <dbReference type="EMBL" id="KAJ7628819.1"/>
    </source>
</evidence>
<feature type="compositionally biased region" description="Pro residues" evidence="1">
    <location>
        <begin position="206"/>
        <end position="219"/>
    </location>
</feature>
<dbReference type="AlphaFoldDB" id="A0AAD7BRN7"/>
<gene>
    <name evidence="2" type="ORF">FB45DRAFT_1004296</name>
</gene>
<name>A0AAD7BRN7_9AGAR</name>
<evidence type="ECO:0000256" key="1">
    <source>
        <dbReference type="SAM" id="MobiDB-lite"/>
    </source>
</evidence>
<protein>
    <submittedName>
        <fullName evidence="2">Uncharacterized protein</fullName>
    </submittedName>
</protein>
<organism evidence="2 3">
    <name type="scientific">Roridomyces roridus</name>
    <dbReference type="NCBI Taxonomy" id="1738132"/>
    <lineage>
        <taxon>Eukaryota</taxon>
        <taxon>Fungi</taxon>
        <taxon>Dikarya</taxon>
        <taxon>Basidiomycota</taxon>
        <taxon>Agaricomycotina</taxon>
        <taxon>Agaricomycetes</taxon>
        <taxon>Agaricomycetidae</taxon>
        <taxon>Agaricales</taxon>
        <taxon>Marasmiineae</taxon>
        <taxon>Mycenaceae</taxon>
        <taxon>Roridomyces</taxon>
    </lineage>
</organism>
<feature type="region of interest" description="Disordered" evidence="1">
    <location>
        <begin position="205"/>
        <end position="252"/>
    </location>
</feature>
<dbReference type="Proteomes" id="UP001221142">
    <property type="component" value="Unassembled WGS sequence"/>
</dbReference>
<reference evidence="2" key="1">
    <citation type="submission" date="2023-03" db="EMBL/GenBank/DDBJ databases">
        <title>Massive genome expansion in bonnet fungi (Mycena s.s.) driven by repeated elements and novel gene families across ecological guilds.</title>
        <authorList>
            <consortium name="Lawrence Berkeley National Laboratory"/>
            <person name="Harder C.B."/>
            <person name="Miyauchi S."/>
            <person name="Viragh M."/>
            <person name="Kuo A."/>
            <person name="Thoen E."/>
            <person name="Andreopoulos B."/>
            <person name="Lu D."/>
            <person name="Skrede I."/>
            <person name="Drula E."/>
            <person name="Henrissat B."/>
            <person name="Morin E."/>
            <person name="Kohler A."/>
            <person name="Barry K."/>
            <person name="LaButti K."/>
            <person name="Morin E."/>
            <person name="Salamov A."/>
            <person name="Lipzen A."/>
            <person name="Mereny Z."/>
            <person name="Hegedus B."/>
            <person name="Baldrian P."/>
            <person name="Stursova M."/>
            <person name="Weitz H."/>
            <person name="Taylor A."/>
            <person name="Grigoriev I.V."/>
            <person name="Nagy L.G."/>
            <person name="Martin F."/>
            <person name="Kauserud H."/>
        </authorList>
    </citation>
    <scope>NUCLEOTIDE SEQUENCE</scope>
    <source>
        <strain evidence="2">9284</strain>
    </source>
</reference>